<comment type="caution">
    <text evidence="1">The sequence shown here is derived from an EMBL/GenBank/DDBJ whole genome shotgun (WGS) entry which is preliminary data.</text>
</comment>
<name>A0ABQ1H842_9GAMM</name>
<reference evidence="2" key="1">
    <citation type="journal article" date="2019" name="Int. J. Syst. Evol. Microbiol.">
        <title>The Global Catalogue of Microorganisms (GCM) 10K type strain sequencing project: providing services to taxonomists for standard genome sequencing and annotation.</title>
        <authorList>
            <consortium name="The Broad Institute Genomics Platform"/>
            <consortium name="The Broad Institute Genome Sequencing Center for Infectious Disease"/>
            <person name="Wu L."/>
            <person name="Ma J."/>
        </authorList>
    </citation>
    <scope>NUCLEOTIDE SEQUENCE [LARGE SCALE GENOMIC DNA]</scope>
    <source>
        <strain evidence="2">CGMCC 1.12806</strain>
    </source>
</reference>
<sequence>MLTGRDKYADYWVYRGWLLKSSFDAYWWDDIKYKSKNFSAMKKHPAVIDDPQKITASPYNCIDSGSFYITCFRSSTVKEIDKDHADSADDGVVTKVTQAINGGIIGLSQRKIMTNNLKEILNDKC</sequence>
<gene>
    <name evidence="1" type="ORF">GCM10011328_41310</name>
</gene>
<dbReference type="RefSeq" id="WP_229746551.1">
    <property type="nucleotide sequence ID" value="NZ_BMFZ01000017.1"/>
</dbReference>
<dbReference type="EMBL" id="BMFZ01000017">
    <property type="protein sequence ID" value="GGA61768.1"/>
    <property type="molecule type" value="Genomic_DNA"/>
</dbReference>
<organism evidence="1 2">
    <name type="scientific">Hafnia psychrotolerans</name>
    <dbReference type="NCBI Taxonomy" id="1477018"/>
    <lineage>
        <taxon>Bacteria</taxon>
        <taxon>Pseudomonadati</taxon>
        <taxon>Pseudomonadota</taxon>
        <taxon>Gammaproteobacteria</taxon>
        <taxon>Enterobacterales</taxon>
        <taxon>Hafniaceae</taxon>
        <taxon>Hafnia</taxon>
    </lineage>
</organism>
<keyword evidence="2" id="KW-1185">Reference proteome</keyword>
<evidence type="ECO:0000313" key="2">
    <source>
        <dbReference type="Proteomes" id="UP000627464"/>
    </source>
</evidence>
<accession>A0ABQ1H842</accession>
<proteinExistence type="predicted"/>
<evidence type="ECO:0000313" key="1">
    <source>
        <dbReference type="EMBL" id="GGA61768.1"/>
    </source>
</evidence>
<dbReference type="Proteomes" id="UP000627464">
    <property type="component" value="Unassembled WGS sequence"/>
</dbReference>
<protein>
    <submittedName>
        <fullName evidence="1">Uncharacterized protein</fullName>
    </submittedName>
</protein>